<dbReference type="InterPro" id="IPR045247">
    <property type="entry name" value="Oye-like"/>
</dbReference>
<dbReference type="GO" id="GO:0010181">
    <property type="term" value="F:FMN binding"/>
    <property type="evidence" value="ECO:0007669"/>
    <property type="project" value="InterPro"/>
</dbReference>
<dbReference type="Pfam" id="PF00724">
    <property type="entry name" value="Oxidored_FMN"/>
    <property type="match status" value="1"/>
</dbReference>
<dbReference type="PANTHER" id="PTHR22893:SF91">
    <property type="entry name" value="NADPH DEHYDROGENASE 2-RELATED"/>
    <property type="match status" value="1"/>
</dbReference>
<comment type="caution">
    <text evidence="2">The sequence shown here is derived from an EMBL/GenBank/DDBJ whole genome shotgun (WGS) entry which is preliminary data.</text>
</comment>
<dbReference type="InterPro" id="IPR001155">
    <property type="entry name" value="OxRdtase_FMN_N"/>
</dbReference>
<accession>A0A7V6A607</accession>
<evidence type="ECO:0000313" key="2">
    <source>
        <dbReference type="EMBL" id="HHS30922.1"/>
    </source>
</evidence>
<feature type="domain" description="NADH:flavin oxidoreductase/NADH oxidase N-terminal" evidence="1">
    <location>
        <begin position="17"/>
        <end position="348"/>
    </location>
</feature>
<gene>
    <name evidence="2" type="ORF">ENV52_14635</name>
</gene>
<dbReference type="EMBL" id="DTGR01000224">
    <property type="protein sequence ID" value="HHS30922.1"/>
    <property type="molecule type" value="Genomic_DNA"/>
</dbReference>
<protein>
    <submittedName>
        <fullName evidence="2">NADH-dependent flavin oxidoreductase</fullName>
    </submittedName>
</protein>
<name>A0A7V6A607_9BACT</name>
<reference evidence="2" key="1">
    <citation type="journal article" date="2020" name="mSystems">
        <title>Genome- and Community-Level Interaction Insights into Carbon Utilization and Element Cycling Functions of Hydrothermarchaeota in Hydrothermal Sediment.</title>
        <authorList>
            <person name="Zhou Z."/>
            <person name="Liu Y."/>
            <person name="Xu W."/>
            <person name="Pan J."/>
            <person name="Luo Z.H."/>
            <person name="Li M."/>
        </authorList>
    </citation>
    <scope>NUCLEOTIDE SEQUENCE [LARGE SCALE GENOMIC DNA]</scope>
    <source>
        <strain evidence="2">SpSt-767</strain>
    </source>
</reference>
<dbReference type="PANTHER" id="PTHR22893">
    <property type="entry name" value="NADH OXIDOREDUCTASE-RELATED"/>
    <property type="match status" value="1"/>
</dbReference>
<sequence>MTDTSSKGEGRMSEDLIFTPFEIKGFRLRNRLGVAPMTRMSSPGDSIPRRDVLEFLVRRARNGAALVYTEAIVTDYESAQGYPGQARLTTQRQIDAWRQVTDAIREAGAVSIMQMFHCGRISWPEINPARRTIAPSALIPRDRNQYTNQPYPVPDEMSRFDIDHVILGFVETARGAIAAGFDGVEIHGAHGYLISEFLSAYTNQRTDGYGGSMEKRFRFLHEIIAAVAPVVPPERLLTVRLSDWGVVDMDVSLYGTRENYQETLRLLSQEAIDAISVSTYDFRHQAFDTGKTMAQLTREVTRLPLMICGKIYDRASAGEALEQADIVLSAKSMLLNPHWVEDVRRGKPLPLYKSSEAVVAYTDTPLP</sequence>
<dbReference type="InterPro" id="IPR013785">
    <property type="entry name" value="Aldolase_TIM"/>
</dbReference>
<dbReference type="AlphaFoldDB" id="A0A7V6A607"/>
<dbReference type="CDD" id="cd02803">
    <property type="entry name" value="OYE_like_FMN_family"/>
    <property type="match status" value="1"/>
</dbReference>
<evidence type="ECO:0000259" key="1">
    <source>
        <dbReference type="Pfam" id="PF00724"/>
    </source>
</evidence>
<dbReference type="GO" id="GO:0016491">
    <property type="term" value="F:oxidoreductase activity"/>
    <property type="evidence" value="ECO:0007669"/>
    <property type="project" value="InterPro"/>
</dbReference>
<dbReference type="SUPFAM" id="SSF51395">
    <property type="entry name" value="FMN-linked oxidoreductases"/>
    <property type="match status" value="1"/>
</dbReference>
<dbReference type="Gene3D" id="3.20.20.70">
    <property type="entry name" value="Aldolase class I"/>
    <property type="match status" value="1"/>
</dbReference>
<organism evidence="2">
    <name type="scientific">Desulfobacca acetoxidans</name>
    <dbReference type="NCBI Taxonomy" id="60893"/>
    <lineage>
        <taxon>Bacteria</taxon>
        <taxon>Pseudomonadati</taxon>
        <taxon>Thermodesulfobacteriota</taxon>
        <taxon>Desulfobaccia</taxon>
        <taxon>Desulfobaccales</taxon>
        <taxon>Desulfobaccaceae</taxon>
        <taxon>Desulfobacca</taxon>
    </lineage>
</organism>
<proteinExistence type="predicted"/>